<evidence type="ECO:0000259" key="2">
    <source>
        <dbReference type="Pfam" id="PF19408"/>
    </source>
</evidence>
<sequence>MRFTLLICCLLAITLRLEAQNQLEFFFDKDPGYGKGTIYQLKKSKEHHLLLDIPIKNLHEGVHTVYFRSRNQKGLWGQTIQQTFLYRTVQSEILWAQEAEYFFDKDPGYGKGTSLQLDHSNTLDVSRLIGLQDLAEGMHTLTLRIKDNDQQWSHSYSFPFISINADTPQQTSYPLEYFFDKDPGYGKGIQLKAVEQRNFTIPLNNINPGIHTLFIRAKSTDDTWGITQQKVVLIQNGSQHTSSLKAEYYIDTDPGVGKGIPLKVPNSQEIHHTVNLENIPYGFHTLYFRVSDQYDNWSQLYQQSFVHLSVPEPIVYTEYYIDKDPGYGKGKPIPSTEKEVLHTVDLSEVEGEEHTIFIRSKDFDGHWSKQMQRSFVYCATPKAPSISGEHIICSSEKSWFQSSIIEELELYEWELSPAYAGQIVHQGKSRTQITWNPSFNGAATLKVRAMKECVAGDYSENFLVQVYNKEIPLNFEDYQAERQQGATTQSIAVTPHHNITEYSWSISPWWAGKIQEEGPKATILWKDSYHGKATITVKGKNLCNTSKKKNIQIMSRSIEN</sequence>
<dbReference type="Proteomes" id="UP001500298">
    <property type="component" value="Unassembled WGS sequence"/>
</dbReference>
<feature type="domain" description="PKD-like" evidence="2">
    <location>
        <begin position="383"/>
        <end position="459"/>
    </location>
</feature>
<evidence type="ECO:0000313" key="4">
    <source>
        <dbReference type="Proteomes" id="UP001500298"/>
    </source>
</evidence>
<organism evidence="3 4">
    <name type="scientific">Algivirga pacifica</name>
    <dbReference type="NCBI Taxonomy" id="1162670"/>
    <lineage>
        <taxon>Bacteria</taxon>
        <taxon>Pseudomonadati</taxon>
        <taxon>Bacteroidota</taxon>
        <taxon>Cytophagia</taxon>
        <taxon>Cytophagales</taxon>
        <taxon>Flammeovirgaceae</taxon>
        <taxon>Algivirga</taxon>
    </lineage>
</organism>
<name>A0ABP9D9Q5_9BACT</name>
<dbReference type="InterPro" id="IPR045829">
    <property type="entry name" value="PKD_6"/>
</dbReference>
<proteinExistence type="predicted"/>
<dbReference type="RefSeq" id="WP_345370825.1">
    <property type="nucleotide sequence ID" value="NZ_BAABJX010000024.1"/>
</dbReference>
<protein>
    <recommendedName>
        <fullName evidence="2">PKD-like domain-containing protein</fullName>
    </recommendedName>
</protein>
<keyword evidence="1" id="KW-0732">Signal</keyword>
<dbReference type="EMBL" id="BAABJX010000024">
    <property type="protein sequence ID" value="GAA4831799.1"/>
    <property type="molecule type" value="Genomic_DNA"/>
</dbReference>
<feature type="chain" id="PRO_5047163849" description="PKD-like domain-containing protein" evidence="1">
    <location>
        <begin position="20"/>
        <end position="560"/>
    </location>
</feature>
<keyword evidence="4" id="KW-1185">Reference proteome</keyword>
<accession>A0ABP9D9Q5</accession>
<evidence type="ECO:0000313" key="3">
    <source>
        <dbReference type="EMBL" id="GAA4831799.1"/>
    </source>
</evidence>
<gene>
    <name evidence="3" type="ORF">GCM10023331_16330</name>
</gene>
<dbReference type="Pfam" id="PF19408">
    <property type="entry name" value="PKD_6"/>
    <property type="match status" value="1"/>
</dbReference>
<feature type="signal peptide" evidence="1">
    <location>
        <begin position="1"/>
        <end position="19"/>
    </location>
</feature>
<reference evidence="4" key="1">
    <citation type="journal article" date="2019" name="Int. J. Syst. Evol. Microbiol.">
        <title>The Global Catalogue of Microorganisms (GCM) 10K type strain sequencing project: providing services to taxonomists for standard genome sequencing and annotation.</title>
        <authorList>
            <consortium name="The Broad Institute Genomics Platform"/>
            <consortium name="The Broad Institute Genome Sequencing Center for Infectious Disease"/>
            <person name="Wu L."/>
            <person name="Ma J."/>
        </authorList>
    </citation>
    <scope>NUCLEOTIDE SEQUENCE [LARGE SCALE GENOMIC DNA]</scope>
    <source>
        <strain evidence="4">JCM 18326</strain>
    </source>
</reference>
<comment type="caution">
    <text evidence="3">The sequence shown here is derived from an EMBL/GenBank/DDBJ whole genome shotgun (WGS) entry which is preliminary data.</text>
</comment>
<evidence type="ECO:0000256" key="1">
    <source>
        <dbReference type="SAM" id="SignalP"/>
    </source>
</evidence>